<dbReference type="PANTHER" id="PTHR42925">
    <property type="entry name" value="MULTIDRUG AND TOXIN EFFLUX PROTEIN MATE FAMILY"/>
    <property type="match status" value="1"/>
</dbReference>
<accession>A0A2K8KT08</accession>
<name>A0A2K8KT08_9GAMM</name>
<protein>
    <submittedName>
        <fullName evidence="2">MATE efflux family protein</fullName>
    </submittedName>
</protein>
<dbReference type="GO" id="GO:0015297">
    <property type="term" value="F:antiporter activity"/>
    <property type="evidence" value="ECO:0007669"/>
    <property type="project" value="InterPro"/>
</dbReference>
<dbReference type="GO" id="GO:0042910">
    <property type="term" value="F:xenobiotic transmembrane transporter activity"/>
    <property type="evidence" value="ECO:0007669"/>
    <property type="project" value="InterPro"/>
</dbReference>
<feature type="transmembrane region" description="Helical" evidence="1">
    <location>
        <begin position="205"/>
        <end position="222"/>
    </location>
</feature>
<dbReference type="NCBIfam" id="TIGR00797">
    <property type="entry name" value="matE"/>
    <property type="match status" value="1"/>
</dbReference>
<evidence type="ECO:0000256" key="1">
    <source>
        <dbReference type="SAM" id="Phobius"/>
    </source>
</evidence>
<dbReference type="InterPro" id="IPR047135">
    <property type="entry name" value="YsiQ"/>
</dbReference>
<organism evidence="2 3">
    <name type="scientific">Reinekea forsetii</name>
    <dbReference type="NCBI Taxonomy" id="1336806"/>
    <lineage>
        <taxon>Bacteria</taxon>
        <taxon>Pseudomonadati</taxon>
        <taxon>Pseudomonadota</taxon>
        <taxon>Gammaproteobacteria</taxon>
        <taxon>Oceanospirillales</taxon>
        <taxon>Saccharospirillaceae</taxon>
        <taxon>Reinekea</taxon>
    </lineage>
</organism>
<dbReference type="Proteomes" id="UP000229757">
    <property type="component" value="Chromosome"/>
</dbReference>
<proteinExistence type="predicted"/>
<evidence type="ECO:0000313" key="3">
    <source>
        <dbReference type="Proteomes" id="UP000229757"/>
    </source>
</evidence>
<feature type="transmembrane region" description="Helical" evidence="1">
    <location>
        <begin position="135"/>
        <end position="156"/>
    </location>
</feature>
<feature type="transmembrane region" description="Helical" evidence="1">
    <location>
        <begin position="357"/>
        <end position="378"/>
    </location>
</feature>
<feature type="transmembrane region" description="Helical" evidence="1">
    <location>
        <begin position="390"/>
        <end position="408"/>
    </location>
</feature>
<dbReference type="RefSeq" id="WP_100258068.1">
    <property type="nucleotide sequence ID" value="NZ_CP011797.1"/>
</dbReference>
<keyword evidence="1" id="KW-0812">Transmembrane</keyword>
<reference evidence="2 3" key="1">
    <citation type="journal article" date="2017" name="Environ. Microbiol.">
        <title>Genomic and physiological analyses of 'Reinekea forsetii' reveal a versatile opportunistic lifestyle during spring algae blooms.</title>
        <authorList>
            <person name="Avci B."/>
            <person name="Hahnke R.L."/>
            <person name="Chafee M."/>
            <person name="Fischer T."/>
            <person name="Gruber-Vodicka H."/>
            <person name="Tegetmeyer H.E."/>
            <person name="Harder J."/>
            <person name="Fuchs B.M."/>
            <person name="Amann R.I."/>
            <person name="Teeling H."/>
        </authorList>
    </citation>
    <scope>NUCLEOTIDE SEQUENCE [LARGE SCALE GENOMIC DNA]</scope>
    <source>
        <strain evidence="2 3">Hel1_31_D35</strain>
    </source>
</reference>
<dbReference type="PANTHER" id="PTHR42925:SF2">
    <property type="entry name" value="NA+ DRIVEN MULTIDRUG EFFLUX PUMP"/>
    <property type="match status" value="1"/>
</dbReference>
<dbReference type="EMBL" id="CP011797">
    <property type="protein sequence ID" value="ATX77843.1"/>
    <property type="molecule type" value="Genomic_DNA"/>
</dbReference>
<feature type="transmembrane region" description="Helical" evidence="1">
    <location>
        <begin position="93"/>
        <end position="115"/>
    </location>
</feature>
<gene>
    <name evidence="2" type="ORF">REIFOR_02720</name>
</gene>
<dbReference type="InterPro" id="IPR002528">
    <property type="entry name" value="MATE_fam"/>
</dbReference>
<feature type="transmembrane region" description="Helical" evidence="1">
    <location>
        <begin position="242"/>
        <end position="261"/>
    </location>
</feature>
<feature type="transmembrane region" description="Helical" evidence="1">
    <location>
        <begin position="163"/>
        <end position="185"/>
    </location>
</feature>
<keyword evidence="1" id="KW-0472">Membrane</keyword>
<dbReference type="AlphaFoldDB" id="A0A2K8KT08"/>
<feature type="transmembrane region" description="Helical" evidence="1">
    <location>
        <begin position="281"/>
        <end position="301"/>
    </location>
</feature>
<dbReference type="KEGG" id="rfo:REIFOR_02720"/>
<dbReference type="Pfam" id="PF01554">
    <property type="entry name" value="MatE"/>
    <property type="match status" value="2"/>
</dbReference>
<keyword evidence="3" id="KW-1185">Reference proteome</keyword>
<dbReference type="GO" id="GO:0016020">
    <property type="term" value="C:membrane"/>
    <property type="evidence" value="ECO:0007669"/>
    <property type="project" value="InterPro"/>
</dbReference>
<feature type="transmembrane region" description="Helical" evidence="1">
    <location>
        <begin position="20"/>
        <end position="40"/>
    </location>
</feature>
<keyword evidence="1" id="KW-1133">Transmembrane helix</keyword>
<sequence>MSAIGQGLPAKSPLKAILRIAIPVSLQALISSSLSFVDIYMVSSLGVNNIAAVGLISKVYFVFIVALFGLTSGISILVAQYWGSGRKLAVNGLLFAGLMWVALVTVPLALLGFFASHPLAALLSPDAAVVQIADLYWRWTSPFILLTGISMVLATVQRATGDSIWPMVASVIALLSNTGMNYLVLFGPIESLRIGMPGVAVATNLSRLLEVSLLLIVLIRHLRPTWVWQRQAIAQIWHQGKVLTIQEALWSAGIFAFFIVYSYMGPNELAAMSLLSPIENMLVDVFIGFGVATGILLGQHLGRNEFDEAWALNQYVLTRFPLAALVFAFVMMLLSQFFIAQFSGISESVEDLLLGVWLIYCLALPIKTHNLIAVIGVLRSGGDNPYVLRLELISIWLLALPLVALAGLYFGLPLWLVVMVTVAEEAAKVALFRSRINKRIWLKNLTIN</sequence>
<evidence type="ECO:0000313" key="2">
    <source>
        <dbReference type="EMBL" id="ATX77843.1"/>
    </source>
</evidence>
<feature type="transmembrane region" description="Helical" evidence="1">
    <location>
        <begin position="322"/>
        <end position="345"/>
    </location>
</feature>
<feature type="transmembrane region" description="Helical" evidence="1">
    <location>
        <begin position="60"/>
        <end position="81"/>
    </location>
</feature>
<dbReference type="OrthoDB" id="9806302at2"/>